<evidence type="ECO:0000313" key="2">
    <source>
        <dbReference type="EMBL" id="KPV42299.1"/>
    </source>
</evidence>
<gene>
    <name evidence="2" type="ORF">AN477_18535</name>
</gene>
<accession>A0A0P9EHV9</accession>
<dbReference type="PANTHER" id="PTHR11215:SF1">
    <property type="entry name" value="MYG1 EXONUCLEASE"/>
    <property type="match status" value="1"/>
</dbReference>
<dbReference type="PANTHER" id="PTHR11215">
    <property type="entry name" value="METAL DEPENDENT HYDROLASE - RELATED"/>
    <property type="match status" value="1"/>
</dbReference>
<comment type="similarity">
    <text evidence="1">Belongs to the MYG1 family.</text>
</comment>
<evidence type="ECO:0000256" key="1">
    <source>
        <dbReference type="ARBA" id="ARBA00010105"/>
    </source>
</evidence>
<evidence type="ECO:0000313" key="3">
    <source>
        <dbReference type="Proteomes" id="UP000050482"/>
    </source>
</evidence>
<dbReference type="InterPro" id="IPR003226">
    <property type="entry name" value="MYG1_exonuclease"/>
</dbReference>
<dbReference type="PATRIC" id="fig|471514.4.peg.4628"/>
<reference evidence="2 3" key="1">
    <citation type="submission" date="2015-09" db="EMBL/GenBank/DDBJ databases">
        <title>Draft genome sequence of Alicyclobacillus ferrooxydans DSM 22381.</title>
        <authorList>
            <person name="Hemp J."/>
        </authorList>
    </citation>
    <scope>NUCLEOTIDE SEQUENCE [LARGE SCALE GENOMIC DNA]</scope>
    <source>
        <strain evidence="2 3">TC-34</strain>
    </source>
</reference>
<protein>
    <recommendedName>
        <fullName evidence="4">Metal-dependent hydrolase</fullName>
    </recommendedName>
</protein>
<organism evidence="2 3">
    <name type="scientific">Alicyclobacillus ferrooxydans</name>
    <dbReference type="NCBI Taxonomy" id="471514"/>
    <lineage>
        <taxon>Bacteria</taxon>
        <taxon>Bacillati</taxon>
        <taxon>Bacillota</taxon>
        <taxon>Bacilli</taxon>
        <taxon>Bacillales</taxon>
        <taxon>Alicyclobacillaceae</taxon>
        <taxon>Alicyclobacillus</taxon>
    </lineage>
</organism>
<dbReference type="EMBL" id="LJCO01000079">
    <property type="protein sequence ID" value="KPV42299.1"/>
    <property type="molecule type" value="Genomic_DNA"/>
</dbReference>
<comment type="caution">
    <text evidence="2">The sequence shown here is derived from an EMBL/GenBank/DDBJ whole genome shotgun (WGS) entry which is preliminary data.</text>
</comment>
<name>A0A0P9EHV9_9BACL</name>
<evidence type="ECO:0008006" key="4">
    <source>
        <dbReference type="Google" id="ProtNLM"/>
    </source>
</evidence>
<keyword evidence="3" id="KW-1185">Reference proteome</keyword>
<dbReference type="AlphaFoldDB" id="A0A0P9EHV9"/>
<dbReference type="Proteomes" id="UP000050482">
    <property type="component" value="Unassembled WGS sequence"/>
</dbReference>
<dbReference type="STRING" id="471514.AN477_18535"/>
<proteinExistence type="inferred from homology"/>
<dbReference type="Pfam" id="PF03690">
    <property type="entry name" value="MYG1_exonuc"/>
    <property type="match status" value="1"/>
</dbReference>
<sequence length="301" mass="34094">MYEKEKCNVTIKLGTHNGSFHCDDVVAYVILADLFGNHTLTRTRDNKLLDEQDIVFDVGGGALDHHFTGKPYRDNGVPYAAAGLVWRTYGMQLLLKLASFLTDDERLVVHQEMDERFFQGIDAVDNGVNVDTSIPLISLPLIVNGFNPPFDSDEDEDTAFYRAAGFVKVIFHNYLNSRLAQYRARDVVKEAFKNREDPRLLVLDKGCPWLETLLSLDRNEEVLFVVFPDRHRGYRIQTVQKDPANFDARKNLPESWAGLQEDELGRVIGIDDAIFVHPARFIGGAMSFESVMKMAHLALAE</sequence>
<dbReference type="GO" id="GO:0005737">
    <property type="term" value="C:cytoplasm"/>
    <property type="evidence" value="ECO:0007669"/>
    <property type="project" value="TreeGrafter"/>
</dbReference>